<proteinExistence type="inferred from homology"/>
<dbReference type="SUPFAM" id="SSF48334">
    <property type="entry name" value="DNA repair protein MutS, domain III"/>
    <property type="match status" value="1"/>
</dbReference>
<dbReference type="EMBL" id="MU251257">
    <property type="protein sequence ID" value="KAG9253534.1"/>
    <property type="molecule type" value="Genomic_DNA"/>
</dbReference>
<dbReference type="Pfam" id="PF05192">
    <property type="entry name" value="MutS_III"/>
    <property type="match status" value="1"/>
</dbReference>
<evidence type="ECO:0000256" key="4">
    <source>
        <dbReference type="ARBA" id="ARBA00022454"/>
    </source>
</evidence>
<organism evidence="13 14">
    <name type="scientific">Emericellopsis atlantica</name>
    <dbReference type="NCBI Taxonomy" id="2614577"/>
    <lineage>
        <taxon>Eukaryota</taxon>
        <taxon>Fungi</taxon>
        <taxon>Dikarya</taxon>
        <taxon>Ascomycota</taxon>
        <taxon>Pezizomycotina</taxon>
        <taxon>Sordariomycetes</taxon>
        <taxon>Hypocreomycetidae</taxon>
        <taxon>Hypocreales</taxon>
        <taxon>Bionectriaceae</taxon>
        <taxon>Emericellopsis</taxon>
    </lineage>
</organism>
<dbReference type="GO" id="GO:0005694">
    <property type="term" value="C:chromosome"/>
    <property type="evidence" value="ECO:0007669"/>
    <property type="project" value="UniProtKB-SubCell"/>
</dbReference>
<dbReference type="Gene3D" id="1.10.1420.10">
    <property type="match status" value="1"/>
</dbReference>
<evidence type="ECO:0000256" key="1">
    <source>
        <dbReference type="ARBA" id="ARBA00004123"/>
    </source>
</evidence>
<accession>A0A9P7ZK14</accession>
<keyword evidence="9" id="KW-0469">Meiosis</keyword>
<dbReference type="InterPro" id="IPR036187">
    <property type="entry name" value="DNA_mismatch_repair_MutS_sf"/>
</dbReference>
<dbReference type="InterPro" id="IPR000432">
    <property type="entry name" value="DNA_mismatch_repair_MutS_C"/>
</dbReference>
<feature type="domain" description="DNA mismatch repair proteins mutS family" evidence="12">
    <location>
        <begin position="655"/>
        <end position="671"/>
    </location>
</feature>
<dbReference type="SUPFAM" id="SSF52540">
    <property type="entry name" value="P-loop containing nucleoside triphosphate hydrolases"/>
    <property type="match status" value="1"/>
</dbReference>
<dbReference type="CDD" id="cd03281">
    <property type="entry name" value="ABC_MSH5_euk"/>
    <property type="match status" value="1"/>
</dbReference>
<dbReference type="GO" id="GO:0005634">
    <property type="term" value="C:nucleus"/>
    <property type="evidence" value="ECO:0007669"/>
    <property type="project" value="UniProtKB-SubCell"/>
</dbReference>
<dbReference type="GO" id="GO:0005524">
    <property type="term" value="F:ATP binding"/>
    <property type="evidence" value="ECO:0007669"/>
    <property type="project" value="UniProtKB-KW"/>
</dbReference>
<comment type="subcellular location">
    <subcellularLocation>
        <location evidence="2">Chromosome</location>
    </subcellularLocation>
    <subcellularLocation>
        <location evidence="1">Nucleus</location>
    </subcellularLocation>
</comment>
<dbReference type="GO" id="GO:0030983">
    <property type="term" value="F:mismatched DNA binding"/>
    <property type="evidence" value="ECO:0007669"/>
    <property type="project" value="InterPro"/>
</dbReference>
<dbReference type="GO" id="GO:0051026">
    <property type="term" value="P:chiasma assembly"/>
    <property type="evidence" value="ECO:0007669"/>
    <property type="project" value="TreeGrafter"/>
</dbReference>
<dbReference type="InterPro" id="IPR007696">
    <property type="entry name" value="DNA_mismatch_repair_MutS_core"/>
</dbReference>
<keyword evidence="14" id="KW-1185">Reference proteome</keyword>
<protein>
    <recommendedName>
        <fullName evidence="10">DNA mismatch repair protein MSH5</fullName>
    </recommendedName>
    <alternativeName>
        <fullName evidence="11">MutS protein homolog 5</fullName>
    </alternativeName>
</protein>
<dbReference type="SMART" id="SM00534">
    <property type="entry name" value="MUTSac"/>
    <property type="match status" value="1"/>
</dbReference>
<dbReference type="AlphaFoldDB" id="A0A9P7ZK14"/>
<dbReference type="Pfam" id="PF00488">
    <property type="entry name" value="MutS_V"/>
    <property type="match status" value="1"/>
</dbReference>
<reference evidence="13" key="1">
    <citation type="journal article" date="2021" name="IMA Fungus">
        <title>Genomic characterization of three marine fungi, including Emericellopsis atlantica sp. nov. with signatures of a generalist lifestyle and marine biomass degradation.</title>
        <authorList>
            <person name="Hagestad O.C."/>
            <person name="Hou L."/>
            <person name="Andersen J.H."/>
            <person name="Hansen E.H."/>
            <person name="Altermark B."/>
            <person name="Li C."/>
            <person name="Kuhnert E."/>
            <person name="Cox R.J."/>
            <person name="Crous P.W."/>
            <person name="Spatafora J.W."/>
            <person name="Lail K."/>
            <person name="Amirebrahimi M."/>
            <person name="Lipzen A."/>
            <person name="Pangilinan J."/>
            <person name="Andreopoulos W."/>
            <person name="Hayes R.D."/>
            <person name="Ng V."/>
            <person name="Grigoriev I.V."/>
            <person name="Jackson S.A."/>
            <person name="Sutton T.D.S."/>
            <person name="Dobson A.D.W."/>
            <person name="Rama T."/>
        </authorList>
    </citation>
    <scope>NUCLEOTIDE SEQUENCE</scope>
    <source>
        <strain evidence="13">TS7</strain>
    </source>
</reference>
<gene>
    <name evidence="13" type="ORF">F5Z01DRAFT_623666</name>
</gene>
<evidence type="ECO:0000259" key="12">
    <source>
        <dbReference type="PROSITE" id="PS00486"/>
    </source>
</evidence>
<dbReference type="PROSITE" id="PS00486">
    <property type="entry name" value="DNA_MISMATCH_REPAIR_2"/>
    <property type="match status" value="1"/>
</dbReference>
<dbReference type="InterPro" id="IPR011184">
    <property type="entry name" value="DNA_mismatch_repair_Msh2"/>
</dbReference>
<evidence type="ECO:0000256" key="9">
    <source>
        <dbReference type="ARBA" id="ARBA00023254"/>
    </source>
</evidence>
<evidence type="ECO:0000256" key="7">
    <source>
        <dbReference type="ARBA" id="ARBA00023125"/>
    </source>
</evidence>
<evidence type="ECO:0000313" key="13">
    <source>
        <dbReference type="EMBL" id="KAG9253534.1"/>
    </source>
</evidence>
<comment type="similarity">
    <text evidence="3">Belongs to the DNA mismatch repair MutS family.</text>
</comment>
<evidence type="ECO:0000256" key="8">
    <source>
        <dbReference type="ARBA" id="ARBA00023242"/>
    </source>
</evidence>
<dbReference type="OrthoDB" id="29596at2759"/>
<dbReference type="InterPro" id="IPR027417">
    <property type="entry name" value="P-loop_NTPase"/>
</dbReference>
<dbReference type="GO" id="GO:0140664">
    <property type="term" value="F:ATP-dependent DNA damage sensor activity"/>
    <property type="evidence" value="ECO:0007669"/>
    <property type="project" value="InterPro"/>
</dbReference>
<keyword evidence="5" id="KW-0547">Nucleotide-binding</keyword>
<evidence type="ECO:0000256" key="5">
    <source>
        <dbReference type="ARBA" id="ARBA00022741"/>
    </source>
</evidence>
<dbReference type="SMART" id="SM00533">
    <property type="entry name" value="MUTSd"/>
    <property type="match status" value="1"/>
</dbReference>
<dbReference type="GO" id="GO:0006298">
    <property type="term" value="P:mismatch repair"/>
    <property type="evidence" value="ECO:0007669"/>
    <property type="project" value="InterPro"/>
</dbReference>
<dbReference type="Proteomes" id="UP000887229">
    <property type="component" value="Unassembled WGS sequence"/>
</dbReference>
<dbReference type="PANTHER" id="PTHR11361:SF20">
    <property type="entry name" value="MUTS PROTEIN HOMOLOG 5"/>
    <property type="match status" value="1"/>
</dbReference>
<dbReference type="FunFam" id="3.40.50.300:FF:001067">
    <property type="entry name" value="DNA mismatch repair protein MSH5"/>
    <property type="match status" value="1"/>
</dbReference>
<dbReference type="PIRSF" id="PIRSF005813">
    <property type="entry name" value="MSH2"/>
    <property type="match status" value="1"/>
</dbReference>
<evidence type="ECO:0000256" key="6">
    <source>
        <dbReference type="ARBA" id="ARBA00022840"/>
    </source>
</evidence>
<evidence type="ECO:0000256" key="3">
    <source>
        <dbReference type="ARBA" id="ARBA00006271"/>
    </source>
</evidence>
<evidence type="ECO:0000256" key="2">
    <source>
        <dbReference type="ARBA" id="ARBA00004286"/>
    </source>
</evidence>
<evidence type="ECO:0000313" key="14">
    <source>
        <dbReference type="Proteomes" id="UP000887229"/>
    </source>
</evidence>
<dbReference type="InterPro" id="IPR045076">
    <property type="entry name" value="MutS"/>
</dbReference>
<keyword evidence="7" id="KW-0238">DNA-binding</keyword>
<dbReference type="RefSeq" id="XP_046117458.1">
    <property type="nucleotide sequence ID" value="XM_046261333.1"/>
</dbReference>
<dbReference type="PANTHER" id="PTHR11361">
    <property type="entry name" value="DNA MISMATCH REPAIR PROTEIN MUTS FAMILY MEMBER"/>
    <property type="match status" value="1"/>
</dbReference>
<dbReference type="Gene3D" id="3.40.50.300">
    <property type="entry name" value="P-loop containing nucleotide triphosphate hydrolases"/>
    <property type="match status" value="1"/>
</dbReference>
<name>A0A9P7ZK14_9HYPO</name>
<keyword evidence="6" id="KW-0067">ATP-binding</keyword>
<evidence type="ECO:0000256" key="10">
    <source>
        <dbReference type="ARBA" id="ARBA00073549"/>
    </source>
</evidence>
<keyword evidence="8" id="KW-0539">Nucleus</keyword>
<comment type="caution">
    <text evidence="13">The sequence shown here is derived from an EMBL/GenBank/DDBJ whole genome shotgun (WGS) entry which is preliminary data.</text>
</comment>
<evidence type="ECO:0000256" key="11">
    <source>
        <dbReference type="ARBA" id="ARBA00077470"/>
    </source>
</evidence>
<keyword evidence="4" id="KW-0158">Chromosome</keyword>
<sequence>MNEVIMAIELRNKDTMGCAYFDTAHGDLMIAEDIIMADLEVAEQFLLQAEPTTVIVSGRAALASADFDYQTARDKLMHLVLDSAEPSHALFTTMDDGSLASAELDLHHDGCSTREASHVRALRCGGLINLDNEVSVSCAGAVLSDLHQRRSVGFLPDGQRAEMVFHVRTLRQFSLAGHMMVGIDTLRSLQIIRPELHPNGQTWNSNGNGTETRQSLSIYGLFHSLACTPQGRSALRSMLIRPSVDKELIAERQQTIEFFLQPELATDIKDIGSVLSKIKNASSLIAHLRRGAESPSATQSSDRSVWAGLQTFALHALRLRDLVGRLPHGRRIQIVQKILGEIHPESLSVIGSLINKTIDFEQSKSRQRPSVRVGIDPELDELKRRYDGMGSFLTEVINHITQSLPAWPRQYIRSCIFLPQLGFLTVVEPDNQTGKGRYEGEAAGDDQWERVFTADGAVCYKNNYMRELDEQFGDIYCEIGDREVEIIHSLAQQVLRHESSLIKASVVCGAFDALLSLARGAEKYSWTCPRLTEATELHIVGGRHPLQELVVPCFVPNDCHMDADQTAACKGKGQAGLALTGPNHSGKSVYLKQTAIIVYLAHVGSFVPAERATIGITDKILARISTRESVSRNESAFAIDLRQMAFAMASSTPKSLILIDEFGKGTNSDDGAGLMAAAVNFFLDRDKPSPRLLLATHFHELFETGLLSNHPGLDVAHMEILSDEQSRKTDDQITYLFKLAPGHSNSSYGSHCALMNGVPSAVVNRAEAIARLVALDEDLSFACAQLCESEEEQLQCAESVARRFLELDFEDQDPGKLNEALTLVLG</sequence>
<dbReference type="GeneID" id="70292236"/>